<name>A0A1I5A593_9GAMM</name>
<dbReference type="InterPro" id="IPR011990">
    <property type="entry name" value="TPR-like_helical_dom_sf"/>
</dbReference>
<sequence>MAIGKRLLLAAGIFTSAQTFAAESDAAWFERVEPSTYRDMVRDAASAYAAEHYDDSFARFRRTACAGDKQSQSAIGRMYLLGQGVRRDDLTGYAWLKLAAEFIYPRYQSVVRALEEAMTPEQRKIADGRVAVLTERYSLGATGMSCSQSASRGGHIIDQIVCTPRREGRRVLLRRCDDIKFD</sequence>
<dbReference type="Gene3D" id="1.25.40.10">
    <property type="entry name" value="Tetratricopeptide repeat domain"/>
    <property type="match status" value="1"/>
</dbReference>
<organism evidence="2 3">
    <name type="scientific">Dokdonella immobilis</name>
    <dbReference type="NCBI Taxonomy" id="578942"/>
    <lineage>
        <taxon>Bacteria</taxon>
        <taxon>Pseudomonadati</taxon>
        <taxon>Pseudomonadota</taxon>
        <taxon>Gammaproteobacteria</taxon>
        <taxon>Lysobacterales</taxon>
        <taxon>Rhodanobacteraceae</taxon>
        <taxon>Dokdonella</taxon>
    </lineage>
</organism>
<dbReference type="STRING" id="578942.SAMN05216289_13230"/>
<accession>A0A1I5A593</accession>
<keyword evidence="1" id="KW-0732">Signal</keyword>
<gene>
    <name evidence="2" type="ORF">SAMN05216289_13230</name>
</gene>
<dbReference type="InterPro" id="IPR006597">
    <property type="entry name" value="Sel1-like"/>
</dbReference>
<dbReference type="Proteomes" id="UP000198575">
    <property type="component" value="Unassembled WGS sequence"/>
</dbReference>
<evidence type="ECO:0008006" key="4">
    <source>
        <dbReference type="Google" id="ProtNLM"/>
    </source>
</evidence>
<dbReference type="OrthoDB" id="7063913at2"/>
<feature type="chain" id="PRO_5011722429" description="Sel1 repeat-containing protein" evidence="1">
    <location>
        <begin position="22"/>
        <end position="182"/>
    </location>
</feature>
<dbReference type="EMBL" id="FOVF01000032">
    <property type="protein sequence ID" value="SFN57615.1"/>
    <property type="molecule type" value="Genomic_DNA"/>
</dbReference>
<evidence type="ECO:0000313" key="3">
    <source>
        <dbReference type="Proteomes" id="UP000198575"/>
    </source>
</evidence>
<protein>
    <recommendedName>
        <fullName evidence="4">Sel1 repeat-containing protein</fullName>
    </recommendedName>
</protein>
<feature type="signal peptide" evidence="1">
    <location>
        <begin position="1"/>
        <end position="21"/>
    </location>
</feature>
<dbReference type="SMART" id="SM00671">
    <property type="entry name" value="SEL1"/>
    <property type="match status" value="1"/>
</dbReference>
<dbReference type="AlphaFoldDB" id="A0A1I5A593"/>
<evidence type="ECO:0000313" key="2">
    <source>
        <dbReference type="EMBL" id="SFN57615.1"/>
    </source>
</evidence>
<keyword evidence="3" id="KW-1185">Reference proteome</keyword>
<reference evidence="2 3" key="1">
    <citation type="submission" date="2016-10" db="EMBL/GenBank/DDBJ databases">
        <authorList>
            <person name="de Groot N.N."/>
        </authorList>
    </citation>
    <scope>NUCLEOTIDE SEQUENCE [LARGE SCALE GENOMIC DNA]</scope>
    <source>
        <strain evidence="2 3">CGMCC 1.7659</strain>
    </source>
</reference>
<evidence type="ECO:0000256" key="1">
    <source>
        <dbReference type="SAM" id="SignalP"/>
    </source>
</evidence>
<dbReference type="SUPFAM" id="SSF81901">
    <property type="entry name" value="HCP-like"/>
    <property type="match status" value="1"/>
</dbReference>
<dbReference type="RefSeq" id="WP_092410092.1">
    <property type="nucleotide sequence ID" value="NZ_FOVF01000032.1"/>
</dbReference>
<proteinExistence type="predicted"/>